<reference evidence="1" key="1">
    <citation type="journal article" date="2021" name="Mol. Ecol. Resour.">
        <title>Apolygus lucorum genome provides insights into omnivorousness and mesophyll feeding.</title>
        <authorList>
            <person name="Liu Y."/>
            <person name="Liu H."/>
            <person name="Wang H."/>
            <person name="Huang T."/>
            <person name="Liu B."/>
            <person name="Yang B."/>
            <person name="Yin L."/>
            <person name="Li B."/>
            <person name="Zhang Y."/>
            <person name="Zhang S."/>
            <person name="Jiang F."/>
            <person name="Zhang X."/>
            <person name="Ren Y."/>
            <person name="Wang B."/>
            <person name="Wang S."/>
            <person name="Lu Y."/>
            <person name="Wu K."/>
            <person name="Fan W."/>
            <person name="Wang G."/>
        </authorList>
    </citation>
    <scope>NUCLEOTIDE SEQUENCE</scope>
    <source>
        <strain evidence="1">12Hb</strain>
    </source>
</reference>
<evidence type="ECO:0000313" key="2">
    <source>
        <dbReference type="Proteomes" id="UP000466442"/>
    </source>
</evidence>
<comment type="caution">
    <text evidence="1">The sequence shown here is derived from an EMBL/GenBank/DDBJ whole genome shotgun (WGS) entry which is preliminary data.</text>
</comment>
<dbReference type="Proteomes" id="UP000466442">
    <property type="component" value="Linkage Group LG9"/>
</dbReference>
<name>A0A8S9XE05_APOLU</name>
<organism evidence="1 2">
    <name type="scientific">Apolygus lucorum</name>
    <name type="common">Small green plant bug</name>
    <name type="synonym">Lygocoris lucorum</name>
    <dbReference type="NCBI Taxonomy" id="248454"/>
    <lineage>
        <taxon>Eukaryota</taxon>
        <taxon>Metazoa</taxon>
        <taxon>Ecdysozoa</taxon>
        <taxon>Arthropoda</taxon>
        <taxon>Hexapoda</taxon>
        <taxon>Insecta</taxon>
        <taxon>Pterygota</taxon>
        <taxon>Neoptera</taxon>
        <taxon>Paraneoptera</taxon>
        <taxon>Hemiptera</taxon>
        <taxon>Heteroptera</taxon>
        <taxon>Panheteroptera</taxon>
        <taxon>Cimicomorpha</taxon>
        <taxon>Miridae</taxon>
        <taxon>Mirini</taxon>
        <taxon>Apolygus</taxon>
    </lineage>
</organism>
<dbReference type="EMBL" id="WIXP02000009">
    <property type="protein sequence ID" value="KAF6205825.1"/>
    <property type="molecule type" value="Genomic_DNA"/>
</dbReference>
<protein>
    <submittedName>
        <fullName evidence="1">Uncharacterized protein</fullName>
    </submittedName>
</protein>
<dbReference type="AlphaFoldDB" id="A0A8S9XE05"/>
<sequence>MVNYRLCCDAIRRILDFLTSSLWMDLVFMKMVFGNQSIQVIPEKFLASPGEFPYAVVILKEEEMFAGVLVTEDMILTSCKPLLDTLPPHISQSVFHSTAMLVIGSNGDWKNDPGRVKERSDFVYLGAYCFKITEEYQISLGATVLQRHFGKTPYIDSLQNRALIKDTVEWKTVIMKILQNAACSENVTNVCKKKEFVIGGYLFSKGKYSQDSPMFRVITHVLEEKDCYKIICKNISCGAFSVGKLRSTGTLCFPTKEIGGPGSPVTYGRVVVGVDILLEYLAGHIVPLGSRKFPTDDDLTIKREALNIS</sequence>
<accession>A0A8S9XE05</accession>
<evidence type="ECO:0000313" key="1">
    <source>
        <dbReference type="EMBL" id="KAF6205825.1"/>
    </source>
</evidence>
<gene>
    <name evidence="1" type="ORF">GE061_019999</name>
</gene>
<keyword evidence="2" id="KW-1185">Reference proteome</keyword>
<proteinExistence type="predicted"/>